<gene>
    <name evidence="2" type="ORF">PIB30_058423</name>
</gene>
<reference evidence="2 3" key="1">
    <citation type="journal article" date="2023" name="Plants (Basel)">
        <title>Bridging the Gap: Combining Genomics and Transcriptomics Approaches to Understand Stylosanthes scabra, an Orphan Legume from the Brazilian Caatinga.</title>
        <authorList>
            <person name="Ferreira-Neto J.R.C."/>
            <person name="da Silva M.D."/>
            <person name="Binneck E."/>
            <person name="de Melo N.F."/>
            <person name="da Silva R.H."/>
            <person name="de Melo A.L.T.M."/>
            <person name="Pandolfi V."/>
            <person name="Bustamante F.O."/>
            <person name="Brasileiro-Vidal A.C."/>
            <person name="Benko-Iseppon A.M."/>
        </authorList>
    </citation>
    <scope>NUCLEOTIDE SEQUENCE [LARGE SCALE GENOMIC DNA]</scope>
    <source>
        <tissue evidence="2">Leaves</tissue>
    </source>
</reference>
<dbReference type="PANTHER" id="PTHR16212">
    <property type="entry name" value="FOCADHESIN FAMILY MEMBER"/>
    <property type="match status" value="1"/>
</dbReference>
<keyword evidence="1" id="KW-0732">Signal</keyword>
<evidence type="ECO:0000256" key="1">
    <source>
        <dbReference type="SAM" id="SignalP"/>
    </source>
</evidence>
<protein>
    <submittedName>
        <fullName evidence="2">Uncharacterized protein</fullName>
    </submittedName>
</protein>
<organism evidence="2 3">
    <name type="scientific">Stylosanthes scabra</name>
    <dbReference type="NCBI Taxonomy" id="79078"/>
    <lineage>
        <taxon>Eukaryota</taxon>
        <taxon>Viridiplantae</taxon>
        <taxon>Streptophyta</taxon>
        <taxon>Embryophyta</taxon>
        <taxon>Tracheophyta</taxon>
        <taxon>Spermatophyta</taxon>
        <taxon>Magnoliopsida</taxon>
        <taxon>eudicotyledons</taxon>
        <taxon>Gunneridae</taxon>
        <taxon>Pentapetalae</taxon>
        <taxon>rosids</taxon>
        <taxon>fabids</taxon>
        <taxon>Fabales</taxon>
        <taxon>Fabaceae</taxon>
        <taxon>Papilionoideae</taxon>
        <taxon>50 kb inversion clade</taxon>
        <taxon>dalbergioids sensu lato</taxon>
        <taxon>Dalbergieae</taxon>
        <taxon>Pterocarpus clade</taxon>
        <taxon>Stylosanthes</taxon>
    </lineage>
</organism>
<evidence type="ECO:0000313" key="2">
    <source>
        <dbReference type="EMBL" id="MED6173343.1"/>
    </source>
</evidence>
<keyword evidence="3" id="KW-1185">Reference proteome</keyword>
<dbReference type="PANTHER" id="PTHR16212:SF4">
    <property type="entry name" value="FOCADHESIN"/>
    <property type="match status" value="1"/>
</dbReference>
<comment type="caution">
    <text evidence="2">The sequence shown here is derived from an EMBL/GenBank/DDBJ whole genome shotgun (WGS) entry which is preliminary data.</text>
</comment>
<dbReference type="EMBL" id="JASCZI010151525">
    <property type="protein sequence ID" value="MED6173343.1"/>
    <property type="molecule type" value="Genomic_DNA"/>
</dbReference>
<accession>A0ABU6VN37</accession>
<sequence>MALYTCCSILGFLLVGYTERDLKNTIGYVLFASRSSLVKGACGVGLGLSCQDLLTRVEAADSSTVENEANMVPESELLGKIVTALATVIRDGAQSSFAILDSLCSCFPPGSDE</sequence>
<evidence type="ECO:0000313" key="3">
    <source>
        <dbReference type="Proteomes" id="UP001341840"/>
    </source>
</evidence>
<feature type="signal peptide" evidence="1">
    <location>
        <begin position="1"/>
        <end position="18"/>
    </location>
</feature>
<proteinExistence type="predicted"/>
<name>A0ABU6VN37_9FABA</name>
<feature type="chain" id="PRO_5047534926" evidence="1">
    <location>
        <begin position="19"/>
        <end position="113"/>
    </location>
</feature>
<dbReference type="Proteomes" id="UP001341840">
    <property type="component" value="Unassembled WGS sequence"/>
</dbReference>
<dbReference type="InterPro" id="IPR045163">
    <property type="entry name" value="Focadhesin/RST1"/>
</dbReference>